<evidence type="ECO:0000256" key="1">
    <source>
        <dbReference type="SAM" id="MobiDB-lite"/>
    </source>
</evidence>
<reference evidence="2" key="3">
    <citation type="submission" date="2012-09" db="EMBL/GenBank/DDBJ databases">
        <authorList>
            <consortium name="VectorBase"/>
        </authorList>
    </citation>
    <scope>NUCLEOTIDE SEQUENCE</scope>
    <source>
        <strain evidence="2">Liverpool</strain>
    </source>
</reference>
<evidence type="ECO:0000313" key="2">
    <source>
        <dbReference type="EMBL" id="EAT38629.1"/>
    </source>
</evidence>
<dbReference type="AlphaFoldDB" id="Q0IEL6"/>
<dbReference type="Proteomes" id="UP000682892">
    <property type="component" value="Chromosome 3"/>
</dbReference>
<evidence type="ECO:0000313" key="3">
    <source>
        <dbReference type="Proteomes" id="UP000682892"/>
    </source>
</evidence>
<name>Q0IEL6_AEDAE</name>
<proteinExistence type="predicted"/>
<organism evidence="2 3">
    <name type="scientific">Aedes aegypti</name>
    <name type="common">Yellowfever mosquito</name>
    <name type="synonym">Culex aegypti</name>
    <dbReference type="NCBI Taxonomy" id="7159"/>
    <lineage>
        <taxon>Eukaryota</taxon>
        <taxon>Metazoa</taxon>
        <taxon>Ecdysozoa</taxon>
        <taxon>Arthropoda</taxon>
        <taxon>Hexapoda</taxon>
        <taxon>Insecta</taxon>
        <taxon>Pterygota</taxon>
        <taxon>Neoptera</taxon>
        <taxon>Endopterygota</taxon>
        <taxon>Diptera</taxon>
        <taxon>Nematocera</taxon>
        <taxon>Culicoidea</taxon>
        <taxon>Culicidae</taxon>
        <taxon>Culicinae</taxon>
        <taxon>Aedini</taxon>
        <taxon>Aedes</taxon>
        <taxon>Stegomyia</taxon>
    </lineage>
</organism>
<feature type="compositionally biased region" description="Polar residues" evidence="1">
    <location>
        <begin position="15"/>
        <end position="27"/>
    </location>
</feature>
<dbReference type="HOGENOM" id="CLU_3144089_0_0_1"/>
<protein>
    <submittedName>
        <fullName evidence="2">AAEL009498-PA</fullName>
    </submittedName>
</protein>
<dbReference type="PaxDb" id="7159-AAEL009498-PA"/>
<accession>Q0IEL6</accession>
<feature type="region of interest" description="Disordered" evidence="1">
    <location>
        <begin position="1"/>
        <end position="49"/>
    </location>
</feature>
<reference evidence="2" key="1">
    <citation type="submission" date="2005-10" db="EMBL/GenBank/DDBJ databases">
        <authorList>
            <person name="Loftus B.J."/>
            <person name="Nene V.M."/>
            <person name="Hannick L.I."/>
            <person name="Bidwell S."/>
            <person name="Haas B."/>
            <person name="Amedeo P."/>
            <person name="Orvis J."/>
            <person name="Wortman J.R."/>
            <person name="White O.R."/>
            <person name="Salzberg S."/>
            <person name="Shumway M."/>
            <person name="Koo H."/>
            <person name="Zhao Y."/>
            <person name="Holmes M."/>
            <person name="Miller J."/>
            <person name="Schatz M."/>
            <person name="Pop M."/>
            <person name="Pai G."/>
            <person name="Utterback T."/>
            <person name="Rogers Y.-H."/>
            <person name="Kravitz S."/>
            <person name="Fraser C.M."/>
        </authorList>
    </citation>
    <scope>NUCLEOTIDE SEQUENCE</scope>
    <source>
        <strain evidence="2">Liverpool</strain>
    </source>
</reference>
<sequence length="49" mass="5302">MEHSLVPPKPATAGSCVSYSRPDTPQPTVDLPQMSVPVNNMQSPIVRLK</sequence>
<dbReference type="EMBL" id="CH477586">
    <property type="protein sequence ID" value="EAT38629.1"/>
    <property type="molecule type" value="Genomic_DNA"/>
</dbReference>
<gene>
    <name evidence="2" type="ORF">AaeL_AAEL009498</name>
</gene>
<reference evidence="2" key="2">
    <citation type="journal article" date="2007" name="Science">
        <title>Genome sequence of Aedes aegypti, a major arbovirus vector.</title>
        <authorList>
            <person name="Nene V."/>
            <person name="Wortman J.R."/>
            <person name="Lawson D."/>
            <person name="Haas B."/>
            <person name="Kodira C."/>
            <person name="Tu Z.J."/>
            <person name="Loftus B."/>
            <person name="Xi Z."/>
            <person name="Megy K."/>
            <person name="Grabherr M."/>
            <person name="Ren Q."/>
            <person name="Zdobnov E.M."/>
            <person name="Lobo N.F."/>
            <person name="Campbell K.S."/>
            <person name="Brown S.E."/>
            <person name="Bonaldo M.F."/>
            <person name="Zhu J."/>
            <person name="Sinkins S.P."/>
            <person name="Hogenkamp D.G."/>
            <person name="Amedeo P."/>
            <person name="Arensburger P."/>
            <person name="Atkinson P.W."/>
            <person name="Bidwell S."/>
            <person name="Biedler J."/>
            <person name="Birney E."/>
            <person name="Bruggner R.V."/>
            <person name="Costas J."/>
            <person name="Coy M.R."/>
            <person name="Crabtree J."/>
            <person name="Crawford M."/>
            <person name="Debruyn B."/>
            <person name="Decaprio D."/>
            <person name="Eiglmeier K."/>
            <person name="Eisenstadt E."/>
            <person name="El-Dorry H."/>
            <person name="Gelbart W.M."/>
            <person name="Gomes S.L."/>
            <person name="Hammond M."/>
            <person name="Hannick L.I."/>
            <person name="Hogan J.R."/>
            <person name="Holmes M.H."/>
            <person name="Jaffe D."/>
            <person name="Johnston J.S."/>
            <person name="Kennedy R.C."/>
            <person name="Koo H."/>
            <person name="Kravitz S."/>
            <person name="Kriventseva E.V."/>
            <person name="Kulp D."/>
            <person name="Labutti K."/>
            <person name="Lee E."/>
            <person name="Li S."/>
            <person name="Lovin D.D."/>
            <person name="Mao C."/>
            <person name="Mauceli E."/>
            <person name="Menck C.F."/>
            <person name="Miller J.R."/>
            <person name="Montgomery P."/>
            <person name="Mori A."/>
            <person name="Nascimento A.L."/>
            <person name="Naveira H.F."/>
            <person name="Nusbaum C."/>
            <person name="O'leary S."/>
            <person name="Orvis J."/>
            <person name="Pertea M."/>
            <person name="Quesneville H."/>
            <person name="Reidenbach K.R."/>
            <person name="Rogers Y.H."/>
            <person name="Roth C.W."/>
            <person name="Schneider J.R."/>
            <person name="Schatz M."/>
            <person name="Shumway M."/>
            <person name="Stanke M."/>
            <person name="Stinson E.O."/>
            <person name="Tubio J.M."/>
            <person name="Vanzee J.P."/>
            <person name="Verjovski-Almeida S."/>
            <person name="Werner D."/>
            <person name="White O."/>
            <person name="Wyder S."/>
            <person name="Zeng Q."/>
            <person name="Zhao Q."/>
            <person name="Zhao Y."/>
            <person name="Hill C.A."/>
            <person name="Raikhel A.S."/>
            <person name="Soares M.B."/>
            <person name="Knudson D.L."/>
            <person name="Lee N.H."/>
            <person name="Galagan J."/>
            <person name="Salzberg S.L."/>
            <person name="Paulsen I.T."/>
            <person name="Dimopoulos G."/>
            <person name="Collins F.H."/>
            <person name="Birren B."/>
            <person name="Fraser-Liggett C.M."/>
            <person name="Severson D.W."/>
        </authorList>
    </citation>
    <scope>NUCLEOTIDE SEQUENCE [LARGE SCALE GENOMIC DNA]</scope>
    <source>
        <strain evidence="2">Liverpool</strain>
    </source>
</reference>